<sequence>MDYPEEPYDFGGTESRERRMRHYLKIVSDKFHYYLSIDAKYYEIQGTVALSKYQDADSDYVIYDYPAQNRRTMDLGERPEPH</sequence>
<evidence type="ECO:0000313" key="1">
    <source>
        <dbReference type="EMBL" id="MCR6544495.1"/>
    </source>
</evidence>
<name>A0ABT1Y2W1_9FIRM</name>
<dbReference type="Proteomes" id="UP001524944">
    <property type="component" value="Unassembled WGS sequence"/>
</dbReference>
<keyword evidence="2" id="KW-1185">Reference proteome</keyword>
<reference evidence="1 2" key="1">
    <citation type="submission" date="2022-08" db="EMBL/GenBank/DDBJ databases">
        <title>Proteogenomics of the novel Dehalobacterium formicoaceticum strain EZ94 highlights a key role of methyltransferases during anaerobic dichloromethane degradation.</title>
        <authorList>
            <person name="Wasmund K."/>
        </authorList>
    </citation>
    <scope>NUCLEOTIDE SEQUENCE [LARGE SCALE GENOMIC DNA]</scope>
    <source>
        <strain evidence="1 2">EZ94</strain>
    </source>
</reference>
<proteinExistence type="predicted"/>
<accession>A0ABT1Y2W1</accession>
<dbReference type="EMBL" id="JANPWE010000001">
    <property type="protein sequence ID" value="MCR6544495.1"/>
    <property type="molecule type" value="Genomic_DNA"/>
</dbReference>
<organism evidence="1 2">
    <name type="scientific">Dehalobacterium formicoaceticum</name>
    <dbReference type="NCBI Taxonomy" id="51515"/>
    <lineage>
        <taxon>Bacteria</taxon>
        <taxon>Bacillati</taxon>
        <taxon>Bacillota</taxon>
        <taxon>Clostridia</taxon>
        <taxon>Eubacteriales</taxon>
        <taxon>Peptococcaceae</taxon>
        <taxon>Dehalobacterium</taxon>
    </lineage>
</organism>
<protein>
    <submittedName>
        <fullName evidence="1">Uncharacterized protein</fullName>
    </submittedName>
</protein>
<evidence type="ECO:0000313" key="2">
    <source>
        <dbReference type="Proteomes" id="UP001524944"/>
    </source>
</evidence>
<comment type="caution">
    <text evidence="1">The sequence shown here is derived from an EMBL/GenBank/DDBJ whole genome shotgun (WGS) entry which is preliminary data.</text>
</comment>
<dbReference type="RefSeq" id="WP_257912074.1">
    <property type="nucleotide sequence ID" value="NZ_JANPWE010000001.1"/>
</dbReference>
<gene>
    <name evidence="1" type="ORF">NVS47_03030</name>
</gene>